<evidence type="ECO:0000259" key="17">
    <source>
        <dbReference type="Pfam" id="PF00149"/>
    </source>
</evidence>
<comment type="subunit">
    <text evidence="3">Monomer.</text>
</comment>
<keyword evidence="9" id="KW-0378">Hydrolase</keyword>
<evidence type="ECO:0000256" key="5">
    <source>
        <dbReference type="ARBA" id="ARBA00012453"/>
    </source>
</evidence>
<organism evidence="18 19">
    <name type="scientific">Clitoria ternatea</name>
    <name type="common">Butterfly pea</name>
    <dbReference type="NCBI Taxonomy" id="43366"/>
    <lineage>
        <taxon>Eukaryota</taxon>
        <taxon>Viridiplantae</taxon>
        <taxon>Streptophyta</taxon>
        <taxon>Embryophyta</taxon>
        <taxon>Tracheophyta</taxon>
        <taxon>Spermatophyta</taxon>
        <taxon>Magnoliopsida</taxon>
        <taxon>eudicotyledons</taxon>
        <taxon>Gunneridae</taxon>
        <taxon>Pentapetalae</taxon>
        <taxon>rosids</taxon>
        <taxon>fabids</taxon>
        <taxon>Fabales</taxon>
        <taxon>Fabaceae</taxon>
        <taxon>Papilionoideae</taxon>
        <taxon>50 kb inversion clade</taxon>
        <taxon>NPAAA clade</taxon>
        <taxon>indigoferoid/millettioid clade</taxon>
        <taxon>Phaseoleae</taxon>
        <taxon>Clitoria</taxon>
    </lineage>
</organism>
<dbReference type="PANTHER" id="PTHR16509:SF7">
    <property type="entry name" value="MANGANESE-DEPENDENT ADP-RIBOSE_CDP-ALCOHOL DIPHOSPHATASE"/>
    <property type="match status" value="1"/>
</dbReference>
<comment type="catalytic activity">
    <reaction evidence="13">
        <text>CDP-glycerol + H2O = sn-glycerol 3-phosphate + CMP + 2 H(+)</text>
        <dbReference type="Rhea" id="RHEA:21692"/>
        <dbReference type="ChEBI" id="CHEBI:15377"/>
        <dbReference type="ChEBI" id="CHEBI:15378"/>
        <dbReference type="ChEBI" id="CHEBI:57597"/>
        <dbReference type="ChEBI" id="CHEBI:58311"/>
        <dbReference type="ChEBI" id="CHEBI:60377"/>
        <dbReference type="EC" id="3.6.1.16"/>
    </reaction>
</comment>
<evidence type="ECO:0000256" key="12">
    <source>
        <dbReference type="ARBA" id="ARBA00032579"/>
    </source>
</evidence>
<evidence type="ECO:0000256" key="13">
    <source>
        <dbReference type="ARBA" id="ARBA00047486"/>
    </source>
</evidence>
<comment type="cofactor">
    <cofactor evidence="1">
        <name>Mg(2+)</name>
        <dbReference type="ChEBI" id="CHEBI:18420"/>
    </cofactor>
</comment>
<dbReference type="PANTHER" id="PTHR16509">
    <property type="match status" value="1"/>
</dbReference>
<dbReference type="EMBL" id="JAYKXN010000003">
    <property type="protein sequence ID" value="KAK7302151.1"/>
    <property type="molecule type" value="Genomic_DNA"/>
</dbReference>
<dbReference type="EC" id="3.6.1.13" evidence="5"/>
<comment type="catalytic activity">
    <reaction evidence="16">
        <text>ADP-D-ribose + H2O = D-ribose 5-phosphate + AMP + 2 H(+)</text>
        <dbReference type="Rhea" id="RHEA:10412"/>
        <dbReference type="ChEBI" id="CHEBI:15377"/>
        <dbReference type="ChEBI" id="CHEBI:15378"/>
        <dbReference type="ChEBI" id="CHEBI:57967"/>
        <dbReference type="ChEBI" id="CHEBI:78346"/>
        <dbReference type="ChEBI" id="CHEBI:456215"/>
        <dbReference type="EC" id="3.6.1.13"/>
    </reaction>
</comment>
<keyword evidence="8" id="KW-0479">Metal-binding</keyword>
<dbReference type="EC" id="3.6.1.53" evidence="6"/>
<keyword evidence="10" id="KW-0862">Zinc</keyword>
<evidence type="ECO:0000256" key="4">
    <source>
        <dbReference type="ARBA" id="ARBA00012443"/>
    </source>
</evidence>
<proteinExistence type="inferred from homology"/>
<reference evidence="18 19" key="1">
    <citation type="submission" date="2024-01" db="EMBL/GenBank/DDBJ databases">
        <title>The genomes of 5 underutilized Papilionoideae crops provide insights into root nodulation and disease resistance.</title>
        <authorList>
            <person name="Yuan L."/>
        </authorList>
    </citation>
    <scope>NUCLEOTIDE SEQUENCE [LARGE SCALE GENOMIC DNA]</scope>
    <source>
        <strain evidence="18">LY-2023</strain>
        <tissue evidence="18">Leaf</tissue>
    </source>
</reference>
<comment type="catalytic activity">
    <reaction evidence="14">
        <text>CDP-choline + H2O = phosphocholine + CMP + 2 H(+)</text>
        <dbReference type="Rhea" id="RHEA:32487"/>
        <dbReference type="ChEBI" id="CHEBI:15377"/>
        <dbReference type="ChEBI" id="CHEBI:15378"/>
        <dbReference type="ChEBI" id="CHEBI:58779"/>
        <dbReference type="ChEBI" id="CHEBI:60377"/>
        <dbReference type="ChEBI" id="CHEBI:295975"/>
        <dbReference type="EC" id="3.6.1.53"/>
    </reaction>
</comment>
<dbReference type="GO" id="GO:0047734">
    <property type="term" value="F:CDP-glycerol diphosphatase activity"/>
    <property type="evidence" value="ECO:0007669"/>
    <property type="project" value="UniProtKB-EC"/>
</dbReference>
<evidence type="ECO:0000256" key="3">
    <source>
        <dbReference type="ARBA" id="ARBA00011245"/>
    </source>
</evidence>
<dbReference type="CDD" id="cd07396">
    <property type="entry name" value="MPP_Nbla03831"/>
    <property type="match status" value="1"/>
</dbReference>
<evidence type="ECO:0000256" key="2">
    <source>
        <dbReference type="ARBA" id="ARBA00006362"/>
    </source>
</evidence>
<protein>
    <recommendedName>
        <fullName evidence="7">Manganese-dependent ADP-ribose/CDP-alcohol diphosphatase</fullName>
        <ecNumber evidence="5">3.6.1.13</ecNumber>
        <ecNumber evidence="4">3.6.1.16</ecNumber>
        <ecNumber evidence="6">3.6.1.53</ecNumber>
    </recommendedName>
    <alternativeName>
        <fullName evidence="12">ADPRibase-Mn</fullName>
    </alternativeName>
    <alternativeName>
        <fullName evidence="11">CDP-choline phosphohydrolase</fullName>
    </alternativeName>
</protein>
<comment type="catalytic activity">
    <reaction evidence="15">
        <text>ADP-D-ribose + H2O = D-ribose 5-phosphate + AMP + 2 H(+)</text>
        <dbReference type="Rhea" id="RHEA:10412"/>
        <dbReference type="ChEBI" id="CHEBI:15377"/>
        <dbReference type="ChEBI" id="CHEBI:15378"/>
        <dbReference type="ChEBI" id="CHEBI:57967"/>
        <dbReference type="ChEBI" id="CHEBI:78346"/>
        <dbReference type="ChEBI" id="CHEBI:456215"/>
        <dbReference type="EC" id="3.6.1.53"/>
    </reaction>
</comment>
<evidence type="ECO:0000256" key="10">
    <source>
        <dbReference type="ARBA" id="ARBA00022833"/>
    </source>
</evidence>
<dbReference type="InterPro" id="IPR029052">
    <property type="entry name" value="Metallo-depent_PP-like"/>
</dbReference>
<dbReference type="Pfam" id="PF00149">
    <property type="entry name" value="Metallophos"/>
    <property type="match status" value="1"/>
</dbReference>
<evidence type="ECO:0000256" key="1">
    <source>
        <dbReference type="ARBA" id="ARBA00001946"/>
    </source>
</evidence>
<name>A0AAN9PL26_CLITE</name>
<evidence type="ECO:0000256" key="11">
    <source>
        <dbReference type="ARBA" id="ARBA00030848"/>
    </source>
</evidence>
<dbReference type="Gene3D" id="3.60.21.10">
    <property type="match status" value="1"/>
</dbReference>
<accession>A0AAN9PL26</accession>
<evidence type="ECO:0000256" key="8">
    <source>
        <dbReference type="ARBA" id="ARBA00022723"/>
    </source>
</evidence>
<evidence type="ECO:0000256" key="9">
    <source>
        <dbReference type="ARBA" id="ARBA00022801"/>
    </source>
</evidence>
<dbReference type="InterPro" id="IPR041869">
    <property type="entry name" value="MPP_ADPRM"/>
</dbReference>
<comment type="similarity">
    <text evidence="2">Belongs to the ADPRibase-Mn family.</text>
</comment>
<evidence type="ECO:0000256" key="14">
    <source>
        <dbReference type="ARBA" id="ARBA00047636"/>
    </source>
</evidence>
<evidence type="ECO:0000256" key="6">
    <source>
        <dbReference type="ARBA" id="ARBA00012529"/>
    </source>
</evidence>
<dbReference type="InterPro" id="IPR004843">
    <property type="entry name" value="Calcineurin-like_PHP"/>
</dbReference>
<dbReference type="Proteomes" id="UP001359559">
    <property type="component" value="Unassembled WGS sequence"/>
</dbReference>
<comment type="caution">
    <text evidence="18">The sequence shown here is derived from an EMBL/GenBank/DDBJ whole genome shotgun (WGS) entry which is preliminary data.</text>
</comment>
<evidence type="ECO:0000256" key="7">
    <source>
        <dbReference type="ARBA" id="ARBA00016378"/>
    </source>
</evidence>
<dbReference type="EC" id="3.6.1.16" evidence="4"/>
<dbReference type="GO" id="GO:0030145">
    <property type="term" value="F:manganese ion binding"/>
    <property type="evidence" value="ECO:0007669"/>
    <property type="project" value="TreeGrafter"/>
</dbReference>
<dbReference type="GO" id="GO:0047631">
    <property type="term" value="F:ADP-ribose diphosphatase activity"/>
    <property type="evidence" value="ECO:0007669"/>
    <property type="project" value="UniProtKB-EC"/>
</dbReference>
<dbReference type="GO" id="GO:0008663">
    <property type="term" value="F:2',3'-cyclic-nucleotide 2'-phosphodiesterase activity"/>
    <property type="evidence" value="ECO:0007669"/>
    <property type="project" value="TreeGrafter"/>
</dbReference>
<evidence type="ECO:0000256" key="15">
    <source>
        <dbReference type="ARBA" id="ARBA00047894"/>
    </source>
</evidence>
<dbReference type="AlphaFoldDB" id="A0AAN9PL26"/>
<evidence type="ECO:0000313" key="18">
    <source>
        <dbReference type="EMBL" id="KAK7302151.1"/>
    </source>
</evidence>
<evidence type="ECO:0000313" key="19">
    <source>
        <dbReference type="Proteomes" id="UP001359559"/>
    </source>
</evidence>
<sequence>MQKNGSAVRVPCLCKAHSLSRFFLPRPSVSNYLTRGLIERNTMVSSSGLTTQPLFSFGLISDVQYADIPDGRSFLGVPRYYRHSIIVLQRAIKEWNTHHNKHKFVINLGDIVDGFCPKDQSLSTVKKVVDEFEMFKGPVYHMIGNHCLYNLPRSKLLPLLNIQTLDGCAYYDFSPVPEYRFVILDSYDISAIGWPEDHPKALEAVKVLRDKNPNEDKNSPINLEGPERRFLMFNGGVGKEQMKWLDGVLQEATKLKQKVVVCCHLPLDPGAATEEALLWNFDEVMNLIHRYNCVKVCLAGHDHKGGYSIDSHGIHHRVLEAALECPPGTDAFGNVEVYDDRISLVGTDRMESTDMHFNPEV</sequence>
<evidence type="ECO:0000256" key="16">
    <source>
        <dbReference type="ARBA" id="ARBA00049546"/>
    </source>
</evidence>
<keyword evidence="19" id="KW-1185">Reference proteome</keyword>
<gene>
    <name evidence="18" type="ORF">RJT34_13032</name>
</gene>
<feature type="domain" description="Calcineurin-like phosphoesterase" evidence="17">
    <location>
        <begin position="57"/>
        <end position="304"/>
    </location>
</feature>
<dbReference type="SUPFAM" id="SSF56300">
    <property type="entry name" value="Metallo-dependent phosphatases"/>
    <property type="match status" value="1"/>
</dbReference>